<keyword evidence="1 4" id="KW-0540">Nuclease</keyword>
<dbReference type="AlphaFoldDB" id="A0A4Y8VSW3"/>
<evidence type="ECO:0000256" key="5">
    <source>
        <dbReference type="SAM" id="MobiDB-lite"/>
    </source>
</evidence>
<comment type="caution">
    <text evidence="7">The sequence shown here is derived from an EMBL/GenBank/DDBJ whole genome shotgun (WGS) entry which is preliminary data.</text>
</comment>
<evidence type="ECO:0000256" key="4">
    <source>
        <dbReference type="RuleBase" id="RU363069"/>
    </source>
</evidence>
<evidence type="ECO:0000259" key="6">
    <source>
        <dbReference type="Pfam" id="PF00149"/>
    </source>
</evidence>
<dbReference type="OrthoDB" id="9773856at2"/>
<reference evidence="7 8" key="1">
    <citation type="submission" date="2019-02" db="EMBL/GenBank/DDBJ databases">
        <title>Draft Genome Sequence of the Prevotella sp. BCRC 81118, Isolated from Human Feces.</title>
        <authorList>
            <person name="Huang C.-H."/>
        </authorList>
    </citation>
    <scope>NUCLEOTIDE SEQUENCE [LARGE SCALE GENOMIC DNA]</scope>
    <source>
        <strain evidence="7 8">BCRC 81118</strain>
    </source>
</reference>
<organism evidence="7 8">
    <name type="scientific">Segatella hominis</name>
    <dbReference type="NCBI Taxonomy" id="2518605"/>
    <lineage>
        <taxon>Bacteria</taxon>
        <taxon>Pseudomonadati</taxon>
        <taxon>Bacteroidota</taxon>
        <taxon>Bacteroidia</taxon>
        <taxon>Bacteroidales</taxon>
        <taxon>Prevotellaceae</taxon>
        <taxon>Segatella</taxon>
    </lineage>
</organism>
<dbReference type="InterPro" id="IPR029052">
    <property type="entry name" value="Metallo-depent_PP-like"/>
</dbReference>
<dbReference type="InterPro" id="IPR004593">
    <property type="entry name" value="SbcD"/>
</dbReference>
<dbReference type="InterPro" id="IPR050535">
    <property type="entry name" value="DNA_Repair-Maintenance_Comp"/>
</dbReference>
<proteinExistence type="inferred from homology"/>
<name>A0A4Y8VSW3_9BACT</name>
<dbReference type="PANTHER" id="PTHR30337">
    <property type="entry name" value="COMPONENT OF ATP-DEPENDENT DSDNA EXONUCLEASE"/>
    <property type="match status" value="1"/>
</dbReference>
<dbReference type="SUPFAM" id="SSF56300">
    <property type="entry name" value="Metallo-dependent phosphatases"/>
    <property type="match status" value="1"/>
</dbReference>
<comment type="subunit">
    <text evidence="4">Heterodimer of SbcC and SbcD.</text>
</comment>
<keyword evidence="4" id="KW-0235">DNA replication</keyword>
<feature type="domain" description="Calcineurin-like phosphoesterase" evidence="6">
    <location>
        <begin position="3"/>
        <end position="241"/>
    </location>
</feature>
<dbReference type="GO" id="GO:0008408">
    <property type="term" value="F:3'-5' exonuclease activity"/>
    <property type="evidence" value="ECO:0007669"/>
    <property type="project" value="InterPro"/>
</dbReference>
<keyword evidence="8" id="KW-1185">Reference proteome</keyword>
<dbReference type="GO" id="GO:0006260">
    <property type="term" value="P:DNA replication"/>
    <property type="evidence" value="ECO:0007669"/>
    <property type="project" value="UniProtKB-KW"/>
</dbReference>
<dbReference type="CDD" id="cd00840">
    <property type="entry name" value="MPP_Mre11_N"/>
    <property type="match status" value="1"/>
</dbReference>
<dbReference type="GO" id="GO:0006310">
    <property type="term" value="P:DNA recombination"/>
    <property type="evidence" value="ECO:0007669"/>
    <property type="project" value="UniProtKB-KW"/>
</dbReference>
<comment type="function">
    <text evidence="4">SbcCD cleaves DNA hairpin structures. These structures can inhibit DNA replication and are intermediates in certain DNA recombination reactions. The complex acts as a 3'-&gt;5' double strand exonuclease that can open hairpins. It also has a 5' single-strand endonuclease activity.</text>
</comment>
<dbReference type="Proteomes" id="UP000297872">
    <property type="component" value="Unassembled WGS sequence"/>
</dbReference>
<feature type="region of interest" description="Disordered" evidence="5">
    <location>
        <begin position="285"/>
        <end position="311"/>
    </location>
</feature>
<dbReference type="GO" id="GO:0004519">
    <property type="term" value="F:endonuclease activity"/>
    <property type="evidence" value="ECO:0007669"/>
    <property type="project" value="UniProtKB-KW"/>
</dbReference>
<dbReference type="PANTHER" id="PTHR30337:SF0">
    <property type="entry name" value="NUCLEASE SBCCD SUBUNIT D"/>
    <property type="match status" value="1"/>
</dbReference>
<keyword evidence="3 4" id="KW-0269">Exonuclease</keyword>
<sequence>MSMKILATSDWHLGNLFHGNDRLPEHKHFLQWLLVQIAEQKPDALLVAGDIFDNGNPSAAAQTVYYEFLADATHLCPNMQIIITAGNHDSASRLEAPRPLLARYHVEIRGNVRKIWQQGENEDDNKTGGHWLYSYDDLIIPVSNEEGEEVIILAVPFLRSDVVQNAYYSQGVNTFLRELTAEARKKYPGRKCIMMAHMYAKSSDIAKQDASEKIIIGGQEEVDLEGWNDHPDYMTCGHIHKRQHIWNTDWARYTGSILPMSFAEKDYTHGIDLITIGCDKGEKEEMEAKKKEDEMKKNKDGMKEEEEKENSKSKDIKVDFLEYKPQHSLRILPENEEELTIKKWQKLIHSELSERMNGELSDHFDYVMLKVKQEKLSNDDIKELENLVNEKDAVLCKIQRIIPQSDLSTIQGSQQITSIEDIVNRPPLDTLKEAFAIKHNAPMNERQEKMLSDLLTTSSL</sequence>
<evidence type="ECO:0000313" key="7">
    <source>
        <dbReference type="EMBL" id="TFH83388.1"/>
    </source>
</evidence>
<keyword evidence="2 4" id="KW-0378">Hydrolase</keyword>
<dbReference type="InterPro" id="IPR041796">
    <property type="entry name" value="Mre11_N"/>
</dbReference>
<keyword evidence="4" id="KW-0233">DNA recombination</keyword>
<keyword evidence="4" id="KW-0255">Endonuclease</keyword>
<dbReference type="NCBIfam" id="TIGR00619">
    <property type="entry name" value="sbcd"/>
    <property type="match status" value="1"/>
</dbReference>
<dbReference type="EMBL" id="SGVY01000006">
    <property type="protein sequence ID" value="TFH83388.1"/>
    <property type="molecule type" value="Genomic_DNA"/>
</dbReference>
<gene>
    <name evidence="4" type="primary">sbcD</name>
    <name evidence="7" type="ORF">EXN75_03605</name>
</gene>
<feature type="compositionally biased region" description="Basic and acidic residues" evidence="5">
    <location>
        <begin position="285"/>
        <end position="302"/>
    </location>
</feature>
<dbReference type="InterPro" id="IPR004843">
    <property type="entry name" value="Calcineurin-like_PHP"/>
</dbReference>
<dbReference type="Pfam" id="PF00149">
    <property type="entry name" value="Metallophos"/>
    <property type="match status" value="1"/>
</dbReference>
<evidence type="ECO:0000256" key="2">
    <source>
        <dbReference type="ARBA" id="ARBA00022801"/>
    </source>
</evidence>
<evidence type="ECO:0000256" key="3">
    <source>
        <dbReference type="ARBA" id="ARBA00022839"/>
    </source>
</evidence>
<comment type="similarity">
    <text evidence="4">Belongs to the SbcD family.</text>
</comment>
<dbReference type="Gene3D" id="3.60.21.10">
    <property type="match status" value="1"/>
</dbReference>
<evidence type="ECO:0000313" key="8">
    <source>
        <dbReference type="Proteomes" id="UP000297872"/>
    </source>
</evidence>
<accession>A0A4Y8VSW3</accession>
<protein>
    <recommendedName>
        <fullName evidence="4">Nuclease SbcCD subunit D</fullName>
    </recommendedName>
</protein>
<evidence type="ECO:0000256" key="1">
    <source>
        <dbReference type="ARBA" id="ARBA00022722"/>
    </source>
</evidence>